<proteinExistence type="predicted"/>
<sequence length="99" mass="11392">MRPFLNIKYFALMLCLVVGCATTSDVDQFEERLSAAKKRMEQTRYYLSVEQCRNDYILCRLLSGGRYTEEACGAVLTKCLTSAIDKYREIYGEDPPPFL</sequence>
<name>A0A6J7WX22_9CAUD</name>
<evidence type="ECO:0000313" key="1">
    <source>
        <dbReference type="EMBL" id="CAB5221222.1"/>
    </source>
</evidence>
<protein>
    <recommendedName>
        <fullName evidence="2">Lipoprotein</fullName>
    </recommendedName>
</protein>
<organism evidence="1">
    <name type="scientific">uncultured Caudovirales phage</name>
    <dbReference type="NCBI Taxonomy" id="2100421"/>
    <lineage>
        <taxon>Viruses</taxon>
        <taxon>Duplodnaviria</taxon>
        <taxon>Heunggongvirae</taxon>
        <taxon>Uroviricota</taxon>
        <taxon>Caudoviricetes</taxon>
        <taxon>Peduoviridae</taxon>
        <taxon>Maltschvirus</taxon>
        <taxon>Maltschvirus maltsch</taxon>
    </lineage>
</organism>
<dbReference type="EMBL" id="LR798292">
    <property type="protein sequence ID" value="CAB5221222.1"/>
    <property type="molecule type" value="Genomic_DNA"/>
</dbReference>
<evidence type="ECO:0008006" key="2">
    <source>
        <dbReference type="Google" id="ProtNLM"/>
    </source>
</evidence>
<reference evidence="1" key="1">
    <citation type="submission" date="2020-05" db="EMBL/GenBank/DDBJ databases">
        <authorList>
            <person name="Chiriac C."/>
            <person name="Salcher M."/>
            <person name="Ghai R."/>
            <person name="Kavagutti S V."/>
        </authorList>
    </citation>
    <scope>NUCLEOTIDE SEQUENCE</scope>
</reference>
<gene>
    <name evidence="1" type="ORF">UFOVP244_110</name>
</gene>
<accession>A0A6J7WX22</accession>
<dbReference type="PROSITE" id="PS51257">
    <property type="entry name" value="PROKAR_LIPOPROTEIN"/>
    <property type="match status" value="1"/>
</dbReference>